<dbReference type="CDD" id="cd02440">
    <property type="entry name" value="AdoMet_MTases"/>
    <property type="match status" value="1"/>
</dbReference>
<organism evidence="5 6">
    <name type="scientific">Mycobacterium arosiense ATCC BAA-1401 = DSM 45069</name>
    <dbReference type="NCBI Taxonomy" id="1265311"/>
    <lineage>
        <taxon>Bacteria</taxon>
        <taxon>Bacillati</taxon>
        <taxon>Actinomycetota</taxon>
        <taxon>Actinomycetes</taxon>
        <taxon>Mycobacteriales</taxon>
        <taxon>Mycobacteriaceae</taxon>
        <taxon>Mycobacterium</taxon>
        <taxon>Mycobacterium avium complex (MAC)</taxon>
    </lineage>
</organism>
<dbReference type="AlphaFoldDB" id="A0A1W9Z7X2"/>
<keyword evidence="1 5" id="KW-0489">Methyltransferase</keyword>
<evidence type="ECO:0000256" key="1">
    <source>
        <dbReference type="ARBA" id="ARBA00022603"/>
    </source>
</evidence>
<evidence type="ECO:0000256" key="3">
    <source>
        <dbReference type="ARBA" id="ARBA00022691"/>
    </source>
</evidence>
<feature type="domain" description="Methyltransferase" evidence="4">
    <location>
        <begin position="47"/>
        <end position="140"/>
    </location>
</feature>
<dbReference type="Pfam" id="PF13649">
    <property type="entry name" value="Methyltransf_25"/>
    <property type="match status" value="1"/>
</dbReference>
<evidence type="ECO:0000259" key="4">
    <source>
        <dbReference type="Pfam" id="PF13649"/>
    </source>
</evidence>
<dbReference type="RefSeq" id="WP_083066745.1">
    <property type="nucleotide sequence ID" value="NZ_MVHG01000090.1"/>
</dbReference>
<evidence type="ECO:0000313" key="6">
    <source>
        <dbReference type="Proteomes" id="UP000192707"/>
    </source>
</evidence>
<dbReference type="SUPFAM" id="SSF53335">
    <property type="entry name" value="S-adenosyl-L-methionine-dependent methyltransferases"/>
    <property type="match status" value="1"/>
</dbReference>
<comment type="caution">
    <text evidence="5">The sequence shown here is derived from an EMBL/GenBank/DDBJ whole genome shotgun (WGS) entry which is preliminary data.</text>
</comment>
<dbReference type="PANTHER" id="PTHR43464">
    <property type="entry name" value="METHYLTRANSFERASE"/>
    <property type="match status" value="1"/>
</dbReference>
<dbReference type="InterPro" id="IPR041698">
    <property type="entry name" value="Methyltransf_25"/>
</dbReference>
<keyword evidence="2 5" id="KW-0808">Transferase</keyword>
<evidence type="ECO:0000256" key="2">
    <source>
        <dbReference type="ARBA" id="ARBA00022679"/>
    </source>
</evidence>
<proteinExistence type="predicted"/>
<name>A0A1W9Z7X2_MYCAI</name>
<dbReference type="Proteomes" id="UP000192707">
    <property type="component" value="Unassembled WGS sequence"/>
</dbReference>
<dbReference type="GO" id="GO:0008168">
    <property type="term" value="F:methyltransferase activity"/>
    <property type="evidence" value="ECO:0007669"/>
    <property type="project" value="UniProtKB-KW"/>
</dbReference>
<accession>A0A1W9Z7X2</accession>
<dbReference type="GO" id="GO:0032259">
    <property type="term" value="P:methylation"/>
    <property type="evidence" value="ECO:0007669"/>
    <property type="project" value="UniProtKB-KW"/>
</dbReference>
<keyword evidence="6" id="KW-1185">Reference proteome</keyword>
<gene>
    <name evidence="5" type="ORF">BST14_23550</name>
</gene>
<protein>
    <submittedName>
        <fullName evidence="5">SAM-dependent methyltransferase</fullName>
    </submittedName>
</protein>
<sequence length="202" mass="21973">MASKQTLFRIFYRIGFTPWDGHPLAQSVRDLVEGTPDAAALPAETALEVGCGTGDCSIYLAQHGWKVTAVDFVAKPLERARAKAGAANAPVDFVQADVTQLSRSGIGANFELIVDNGCLHNMSDADRDAYVREISAVAAPDARLLIVAFVPGGRIGVRGVDRAEMERRFTPSWTLLSAGAERELDRAEKTPAWHYLFARRDT</sequence>
<dbReference type="OrthoDB" id="9786503at2"/>
<reference evidence="5 6" key="1">
    <citation type="submission" date="2016-12" db="EMBL/GenBank/DDBJ databases">
        <title>The new phylogeny of genus Mycobacterium.</title>
        <authorList>
            <person name="Tortoli E."/>
            <person name="Trovato A."/>
            <person name="Cirillo D.M."/>
        </authorList>
    </citation>
    <scope>NUCLEOTIDE SEQUENCE [LARGE SCALE GENOMIC DNA]</scope>
    <source>
        <strain evidence="5 6">DSM 45069</strain>
    </source>
</reference>
<dbReference type="InterPro" id="IPR029063">
    <property type="entry name" value="SAM-dependent_MTases_sf"/>
</dbReference>
<evidence type="ECO:0000313" key="5">
    <source>
        <dbReference type="EMBL" id="ORA08693.1"/>
    </source>
</evidence>
<dbReference type="Gene3D" id="3.40.50.150">
    <property type="entry name" value="Vaccinia Virus protein VP39"/>
    <property type="match status" value="1"/>
</dbReference>
<dbReference type="EMBL" id="MVHG01000090">
    <property type="protein sequence ID" value="ORA08693.1"/>
    <property type="molecule type" value="Genomic_DNA"/>
</dbReference>
<keyword evidence="3" id="KW-0949">S-adenosyl-L-methionine</keyword>
<dbReference type="PANTHER" id="PTHR43464:SF19">
    <property type="entry name" value="UBIQUINONE BIOSYNTHESIS O-METHYLTRANSFERASE, MITOCHONDRIAL"/>
    <property type="match status" value="1"/>
</dbReference>